<name>A0A2W2CP08_9ACTN</name>
<evidence type="ECO:0000313" key="3">
    <source>
        <dbReference type="EMBL" id="PZF81983.1"/>
    </source>
</evidence>
<accession>A0A2W2CP08</accession>
<evidence type="ECO:0000256" key="1">
    <source>
        <dbReference type="SAM" id="MobiDB-lite"/>
    </source>
</evidence>
<dbReference type="CDD" id="cd00085">
    <property type="entry name" value="HNHc"/>
    <property type="match status" value="1"/>
</dbReference>
<keyword evidence="4" id="KW-1185">Reference proteome</keyword>
<protein>
    <recommendedName>
        <fullName evidence="2">HNH nuclease domain-containing protein</fullName>
    </recommendedName>
</protein>
<gene>
    <name evidence="3" type="ORF">C1I92_18820</name>
</gene>
<dbReference type="Proteomes" id="UP000248764">
    <property type="component" value="Unassembled WGS sequence"/>
</dbReference>
<dbReference type="EMBL" id="POTW01000047">
    <property type="protein sequence ID" value="PZF81983.1"/>
    <property type="molecule type" value="Genomic_DNA"/>
</dbReference>
<sequence length="418" mass="44035">MAAGQAAALAELASRAVMAPNDTGYRSVNPVTNTAAEVAARTQLSTKQAENQVGHAVQLVADFPDTHAALSAGLIDVRRARVVTDELGGQQAAVRARVEAAALPKAPFLDSVALRRLVKRLLHELAPMETAERARAARDGRYVAVMPASDGMAFLEALLSADDATALNTALTSAAADAKRADVAAGAPMRTVDQRREDALAELGWAALTRCADTATTTGEAATDTTVTRATVTGEAADHRPRSGPGAARRSPRPVSVHVTIPFESLAGLADQPGDLEGYGPVPAHVARALAAEGVWTWLSTDPGTGQLLDLGRTRYRPSKALAEFIVARDRTCRMPGCHRLARSADIDHIVPFAAGGSTCPAGCHALCETHHLLKHHGGWDVERQPDGSTHWRSPTGHHYVRPPDSIRPGATPDPPPH</sequence>
<feature type="domain" description="HNH nuclease" evidence="2">
    <location>
        <begin position="321"/>
        <end position="373"/>
    </location>
</feature>
<feature type="region of interest" description="Disordered" evidence="1">
    <location>
        <begin position="219"/>
        <end position="255"/>
    </location>
</feature>
<dbReference type="AlphaFoldDB" id="A0A2W2CP08"/>
<organism evidence="3 4">
    <name type="scientific">Jiangella anatolica</name>
    <dbReference type="NCBI Taxonomy" id="2670374"/>
    <lineage>
        <taxon>Bacteria</taxon>
        <taxon>Bacillati</taxon>
        <taxon>Actinomycetota</taxon>
        <taxon>Actinomycetes</taxon>
        <taxon>Jiangellales</taxon>
        <taxon>Jiangellaceae</taxon>
        <taxon>Jiangella</taxon>
    </lineage>
</organism>
<dbReference type="InterPro" id="IPR003870">
    <property type="entry name" value="DUF222"/>
</dbReference>
<feature type="compositionally biased region" description="Low complexity" evidence="1">
    <location>
        <begin position="219"/>
        <end position="235"/>
    </location>
</feature>
<evidence type="ECO:0000313" key="4">
    <source>
        <dbReference type="Proteomes" id="UP000248764"/>
    </source>
</evidence>
<feature type="region of interest" description="Disordered" evidence="1">
    <location>
        <begin position="385"/>
        <end position="418"/>
    </location>
</feature>
<evidence type="ECO:0000259" key="2">
    <source>
        <dbReference type="SMART" id="SM00507"/>
    </source>
</evidence>
<comment type="caution">
    <text evidence="3">The sequence shown here is derived from an EMBL/GenBank/DDBJ whole genome shotgun (WGS) entry which is preliminary data.</text>
</comment>
<reference evidence="3 4" key="1">
    <citation type="submission" date="2018-01" db="EMBL/GenBank/DDBJ databases">
        <title>Draft genome sequence of Jiangella sp. GTF31.</title>
        <authorList>
            <person name="Sahin N."/>
            <person name="Ay H."/>
            <person name="Saygin H."/>
        </authorList>
    </citation>
    <scope>NUCLEOTIDE SEQUENCE [LARGE SCALE GENOMIC DNA]</scope>
    <source>
        <strain evidence="3 4">GTF31</strain>
    </source>
</reference>
<dbReference type="Pfam" id="PF02720">
    <property type="entry name" value="DUF222"/>
    <property type="match status" value="1"/>
</dbReference>
<proteinExistence type="predicted"/>
<dbReference type="InterPro" id="IPR003615">
    <property type="entry name" value="HNH_nuc"/>
</dbReference>
<dbReference type="SMART" id="SM00507">
    <property type="entry name" value="HNHc"/>
    <property type="match status" value="1"/>
</dbReference>